<evidence type="ECO:0000259" key="1">
    <source>
        <dbReference type="Pfam" id="PF06938"/>
    </source>
</evidence>
<dbReference type="AlphaFoldDB" id="A0A366DZT0"/>
<dbReference type="InterPro" id="IPR010707">
    <property type="entry name" value="DUF1285"/>
</dbReference>
<dbReference type="Pfam" id="PF06938">
    <property type="entry name" value="DUF1285_N"/>
    <property type="match status" value="1"/>
</dbReference>
<proteinExistence type="predicted"/>
<dbReference type="Proteomes" id="UP000252893">
    <property type="component" value="Unassembled WGS sequence"/>
</dbReference>
<sequence>MNSGNMTETNKNAGVVAKGIAADSGGLDALMRRAANQLGEGKENKGLPPVERWEPDFCGELDMEIKADGTWFYMGTPIGRPALVRLFSTVLRKDADGKTYLVTPVEKIAIRVEDAHFNAVEMHVSGEGDAQVLTFRTNVGDVVKADAEHPLRFVIDDETGGLKPYILVRGRLEALVSRAVMYDLVALGEELLIDGQLMFALRSSGQLFPVMAAENLQ</sequence>
<feature type="domain" description="DUF1285" evidence="2">
    <location>
        <begin position="117"/>
        <end position="210"/>
    </location>
</feature>
<dbReference type="EMBL" id="QNRH01000004">
    <property type="protein sequence ID" value="RBO94774.1"/>
    <property type="molecule type" value="Genomic_DNA"/>
</dbReference>
<dbReference type="Gene3D" id="2.30.270.10">
    <property type="entry name" value="duf1285 protein"/>
    <property type="match status" value="1"/>
</dbReference>
<accession>A0A366DZT0</accession>
<dbReference type="PIRSF" id="PIRSF029557">
    <property type="entry name" value="UCP029557"/>
    <property type="match status" value="1"/>
</dbReference>
<dbReference type="InterPro" id="IPR048341">
    <property type="entry name" value="DUF1285_N"/>
</dbReference>
<evidence type="ECO:0008006" key="5">
    <source>
        <dbReference type="Google" id="ProtNLM"/>
    </source>
</evidence>
<protein>
    <recommendedName>
        <fullName evidence="5">DUF1285 domain-containing protein</fullName>
    </recommendedName>
</protein>
<evidence type="ECO:0000313" key="4">
    <source>
        <dbReference type="Proteomes" id="UP000252893"/>
    </source>
</evidence>
<reference evidence="3 4" key="1">
    <citation type="submission" date="2018-06" db="EMBL/GenBank/DDBJ databases">
        <title>Genomic Encyclopedia of Type Strains, Phase IV (KMG-IV): sequencing the most valuable type-strain genomes for metagenomic binning, comparative biology and taxonomic classification.</title>
        <authorList>
            <person name="Goeker M."/>
        </authorList>
    </citation>
    <scope>NUCLEOTIDE SEQUENCE [LARGE SCALE GENOMIC DNA]</scope>
    <source>
        <strain evidence="3 4">DSM 25619</strain>
    </source>
</reference>
<feature type="domain" description="DUF1285" evidence="1">
    <location>
        <begin position="48"/>
        <end position="115"/>
    </location>
</feature>
<dbReference type="Pfam" id="PF21028">
    <property type="entry name" value="DUF1285_C"/>
    <property type="match status" value="1"/>
</dbReference>
<name>A0A366DZT0_9HYPH</name>
<gene>
    <name evidence="3" type="ORF">DFR47_104133</name>
</gene>
<organism evidence="3 4">
    <name type="scientific">Pseudochrobactrum asaccharolyticum</name>
    <dbReference type="NCBI Taxonomy" id="354351"/>
    <lineage>
        <taxon>Bacteria</taxon>
        <taxon>Pseudomonadati</taxon>
        <taxon>Pseudomonadota</taxon>
        <taxon>Alphaproteobacteria</taxon>
        <taxon>Hyphomicrobiales</taxon>
        <taxon>Brucellaceae</taxon>
        <taxon>Pseudochrobactrum</taxon>
    </lineage>
</organism>
<evidence type="ECO:0000313" key="3">
    <source>
        <dbReference type="EMBL" id="RBO94774.1"/>
    </source>
</evidence>
<keyword evidence="4" id="KW-1185">Reference proteome</keyword>
<dbReference type="Gene3D" id="3.10.540.10">
    <property type="entry name" value="duf1285 like domain"/>
    <property type="match status" value="1"/>
</dbReference>
<comment type="caution">
    <text evidence="3">The sequence shown here is derived from an EMBL/GenBank/DDBJ whole genome shotgun (WGS) entry which is preliminary data.</text>
</comment>
<dbReference type="InterPro" id="IPR023361">
    <property type="entry name" value="DUF1285_beta_roll_sf"/>
</dbReference>
<evidence type="ECO:0000259" key="2">
    <source>
        <dbReference type="Pfam" id="PF21028"/>
    </source>
</evidence>
<dbReference type="InterPro" id="IPR048342">
    <property type="entry name" value="DUF1285_C"/>
</dbReference>